<keyword evidence="2" id="KW-0238">DNA-binding</keyword>
<dbReference type="SUPFAM" id="SSF53822">
    <property type="entry name" value="Periplasmic binding protein-like I"/>
    <property type="match status" value="1"/>
</dbReference>
<dbReference type="CDD" id="cd01392">
    <property type="entry name" value="HTH_LacI"/>
    <property type="match status" value="1"/>
</dbReference>
<reference evidence="5" key="1">
    <citation type="submission" date="2019-11" db="EMBL/GenBank/DDBJ databases">
        <authorList>
            <person name="Feng L."/>
        </authorList>
    </citation>
    <scope>NUCLEOTIDE SEQUENCE</scope>
    <source>
        <strain evidence="5">BAdolescentisLFYP80</strain>
    </source>
</reference>
<sequence length="341" mass="37445">MTHAQYGKKATVRLSDIAKETGYSLSTVSKALNGRADVSEETRQTINAVLKRYGYSRKATSTKSQRIIEIVFQDFDNVWALEVLRGAIREAKLHDLNVITTEGGNRQHPDSSWIDNMLRRQTDGAILVFSSLTRIERNKLHSRGIPFVLFDPFGNPDPDTLSVQADNWTGGVIATRHLLALGHTRIGIITGPEEMMCSKARLDGYTSALAEHGIETDPELITEGDFTTSGGYAQSISLLKRPNRPTAIFAGSDLQAMGVYEAARQLGLRIPEDLSVVGFDDVQTAAFLGPALTTVRQPLQDMARAAVRMLIEALSTDDVIQPHIIMPTSLVVRNSTQQLEG</sequence>
<name>A0A6N2T872_BIFAD</name>
<dbReference type="InterPro" id="IPR000843">
    <property type="entry name" value="HTH_LacI"/>
</dbReference>
<dbReference type="EMBL" id="CACRSR010000013">
    <property type="protein sequence ID" value="VYT00999.1"/>
    <property type="molecule type" value="Genomic_DNA"/>
</dbReference>
<dbReference type="CDD" id="cd06296">
    <property type="entry name" value="PBP1_CatR-like"/>
    <property type="match status" value="1"/>
</dbReference>
<dbReference type="RefSeq" id="WP_156567558.1">
    <property type="nucleotide sequence ID" value="NZ_CACRSR010000013.1"/>
</dbReference>
<protein>
    <submittedName>
        <fullName evidence="5">HTH-type transcriptional repressor CytR</fullName>
    </submittedName>
</protein>
<dbReference type="InterPro" id="IPR046335">
    <property type="entry name" value="LacI/GalR-like_sensor"/>
</dbReference>
<dbReference type="SUPFAM" id="SSF47413">
    <property type="entry name" value="lambda repressor-like DNA-binding domains"/>
    <property type="match status" value="1"/>
</dbReference>
<dbReference type="Gene3D" id="3.40.50.2300">
    <property type="match status" value="2"/>
</dbReference>
<dbReference type="GO" id="GO:0000976">
    <property type="term" value="F:transcription cis-regulatory region binding"/>
    <property type="evidence" value="ECO:0007669"/>
    <property type="project" value="TreeGrafter"/>
</dbReference>
<evidence type="ECO:0000313" key="5">
    <source>
        <dbReference type="EMBL" id="VYT00999.1"/>
    </source>
</evidence>
<proteinExistence type="predicted"/>
<evidence type="ECO:0000256" key="3">
    <source>
        <dbReference type="ARBA" id="ARBA00023163"/>
    </source>
</evidence>
<organism evidence="5">
    <name type="scientific">Bifidobacterium adolescentis</name>
    <dbReference type="NCBI Taxonomy" id="1680"/>
    <lineage>
        <taxon>Bacteria</taxon>
        <taxon>Bacillati</taxon>
        <taxon>Actinomycetota</taxon>
        <taxon>Actinomycetes</taxon>
        <taxon>Bifidobacteriales</taxon>
        <taxon>Bifidobacteriaceae</taxon>
        <taxon>Bifidobacterium</taxon>
    </lineage>
</organism>
<keyword evidence="1" id="KW-0805">Transcription regulation</keyword>
<dbReference type="PANTHER" id="PTHR30146">
    <property type="entry name" value="LACI-RELATED TRANSCRIPTIONAL REPRESSOR"/>
    <property type="match status" value="1"/>
</dbReference>
<gene>
    <name evidence="5" type="primary">cytR_4</name>
    <name evidence="5" type="ORF">BALFYP80_01271</name>
</gene>
<dbReference type="SMART" id="SM00354">
    <property type="entry name" value="HTH_LACI"/>
    <property type="match status" value="1"/>
</dbReference>
<dbReference type="GO" id="GO:0003700">
    <property type="term" value="F:DNA-binding transcription factor activity"/>
    <property type="evidence" value="ECO:0007669"/>
    <property type="project" value="TreeGrafter"/>
</dbReference>
<dbReference type="AlphaFoldDB" id="A0A6N2T872"/>
<evidence type="ECO:0000256" key="2">
    <source>
        <dbReference type="ARBA" id="ARBA00023125"/>
    </source>
</evidence>
<dbReference type="Pfam" id="PF13377">
    <property type="entry name" value="Peripla_BP_3"/>
    <property type="match status" value="1"/>
</dbReference>
<dbReference type="PANTHER" id="PTHR30146:SF153">
    <property type="entry name" value="LACTOSE OPERON REPRESSOR"/>
    <property type="match status" value="1"/>
</dbReference>
<dbReference type="InterPro" id="IPR028082">
    <property type="entry name" value="Peripla_BP_I"/>
</dbReference>
<dbReference type="Pfam" id="PF00356">
    <property type="entry name" value="LacI"/>
    <property type="match status" value="1"/>
</dbReference>
<keyword evidence="3" id="KW-0804">Transcription</keyword>
<dbReference type="InterPro" id="IPR010982">
    <property type="entry name" value="Lambda_DNA-bd_dom_sf"/>
</dbReference>
<accession>A0A6N2T872</accession>
<dbReference type="Gene3D" id="1.10.260.40">
    <property type="entry name" value="lambda repressor-like DNA-binding domains"/>
    <property type="match status" value="1"/>
</dbReference>
<feature type="domain" description="HTH lacI-type" evidence="4">
    <location>
        <begin position="12"/>
        <end position="64"/>
    </location>
</feature>
<evidence type="ECO:0000259" key="4">
    <source>
        <dbReference type="PROSITE" id="PS50932"/>
    </source>
</evidence>
<evidence type="ECO:0000256" key="1">
    <source>
        <dbReference type="ARBA" id="ARBA00023015"/>
    </source>
</evidence>
<dbReference type="PROSITE" id="PS50932">
    <property type="entry name" value="HTH_LACI_2"/>
    <property type="match status" value="1"/>
</dbReference>